<evidence type="ECO:0000256" key="1">
    <source>
        <dbReference type="SAM" id="Phobius"/>
    </source>
</evidence>
<organism evidence="2 3">
    <name type="scientific">Legionella santicrucis</name>
    <dbReference type="NCBI Taxonomy" id="45074"/>
    <lineage>
        <taxon>Bacteria</taxon>
        <taxon>Pseudomonadati</taxon>
        <taxon>Pseudomonadota</taxon>
        <taxon>Gammaproteobacteria</taxon>
        <taxon>Legionellales</taxon>
        <taxon>Legionellaceae</taxon>
        <taxon>Legionella</taxon>
    </lineage>
</organism>
<reference evidence="2 3" key="1">
    <citation type="submission" date="2015-11" db="EMBL/GenBank/DDBJ databases">
        <title>Genomic analysis of 38 Legionella species identifies large and diverse effector repertoires.</title>
        <authorList>
            <person name="Burstein D."/>
            <person name="Amaro F."/>
            <person name="Zusman T."/>
            <person name="Lifshitz Z."/>
            <person name="Cohen O."/>
            <person name="Gilbert J.A."/>
            <person name="Pupko T."/>
            <person name="Shuman H.A."/>
            <person name="Segal G."/>
        </authorList>
    </citation>
    <scope>NUCLEOTIDE SEQUENCE [LARGE SCALE GENOMIC DNA]</scope>
    <source>
        <strain evidence="2 3">SC-63-C7</strain>
    </source>
</reference>
<proteinExistence type="predicted"/>
<gene>
    <name evidence="2" type="primary">traL_2</name>
    <name evidence="2" type="ORF">Lsan_0409</name>
</gene>
<keyword evidence="1" id="KW-1133">Transmembrane helix</keyword>
<dbReference type="PATRIC" id="fig|45074.5.peg.435"/>
<evidence type="ECO:0000313" key="2">
    <source>
        <dbReference type="EMBL" id="KTD66464.1"/>
    </source>
</evidence>
<dbReference type="GO" id="GO:0019867">
    <property type="term" value="C:outer membrane"/>
    <property type="evidence" value="ECO:0007669"/>
    <property type="project" value="InterPro"/>
</dbReference>
<dbReference type="Proteomes" id="UP000054703">
    <property type="component" value="Unassembled WGS sequence"/>
</dbReference>
<dbReference type="EMBL" id="LNYU01000009">
    <property type="protein sequence ID" value="KTD66464.1"/>
    <property type="molecule type" value="Genomic_DNA"/>
</dbReference>
<keyword evidence="1" id="KW-0472">Membrane</keyword>
<protein>
    <submittedName>
        <fullName evidence="2">Type IV conjugative transfer system protein TraL, proteobacteria</fullName>
    </submittedName>
</protein>
<comment type="caution">
    <text evidence="2">The sequence shown here is derived from an EMBL/GenBank/DDBJ whole genome shotgun (WGS) entry which is preliminary data.</text>
</comment>
<dbReference type="InterPro" id="IPR009838">
    <property type="entry name" value="T4SS_TraL"/>
</dbReference>
<accession>A0A0W0ZBF9</accession>
<sequence length="101" mass="11947">MENEELFLILRHLDEPKRILGLTLDDCIIGGFFIFLAMLSSLKVKIILFFVGVGLRMFVRKMKKGNPPSYLLLMMYWYFPHSLTKHFLKGLPPSHQRYWIS</sequence>
<feature type="transmembrane region" description="Helical" evidence="1">
    <location>
        <begin position="28"/>
        <end position="55"/>
    </location>
</feature>
<dbReference type="STRING" id="45074.Lsan_0409"/>
<dbReference type="OrthoDB" id="7173460at2"/>
<dbReference type="Pfam" id="PF07178">
    <property type="entry name" value="TraL"/>
    <property type="match status" value="1"/>
</dbReference>
<name>A0A0W0ZBF9_9GAMM</name>
<dbReference type="NCBIfam" id="TIGR02762">
    <property type="entry name" value="TraL_TIGR"/>
    <property type="match status" value="1"/>
</dbReference>
<keyword evidence="1" id="KW-0812">Transmembrane</keyword>
<dbReference type="RefSeq" id="WP_058512882.1">
    <property type="nucleotide sequence ID" value="NZ_CAAAIH010000025.1"/>
</dbReference>
<keyword evidence="3" id="KW-1185">Reference proteome</keyword>
<evidence type="ECO:0000313" key="3">
    <source>
        <dbReference type="Proteomes" id="UP000054703"/>
    </source>
</evidence>
<dbReference type="AlphaFoldDB" id="A0A0W0ZBF9"/>